<keyword evidence="1 2" id="KW-0732">Signal</keyword>
<accession>A0ABW4LPG6</accession>
<feature type="chain" id="PRO_5046833465" evidence="2">
    <location>
        <begin position="31"/>
        <end position="328"/>
    </location>
</feature>
<evidence type="ECO:0000313" key="4">
    <source>
        <dbReference type="EMBL" id="MFD1736953.1"/>
    </source>
</evidence>
<dbReference type="InterPro" id="IPR032812">
    <property type="entry name" value="SbsA_Ig"/>
</dbReference>
<feature type="domain" description="SbsA Ig-like" evidence="3">
    <location>
        <begin position="31"/>
        <end position="125"/>
    </location>
</feature>
<protein>
    <submittedName>
        <fullName evidence="4">Ig-like domain-containing protein</fullName>
    </submittedName>
</protein>
<organism evidence="4 5">
    <name type="scientific">Bacillus salitolerans</name>
    <dbReference type="NCBI Taxonomy" id="1437434"/>
    <lineage>
        <taxon>Bacteria</taxon>
        <taxon>Bacillati</taxon>
        <taxon>Bacillota</taxon>
        <taxon>Bacilli</taxon>
        <taxon>Bacillales</taxon>
        <taxon>Bacillaceae</taxon>
        <taxon>Bacillus</taxon>
    </lineage>
</organism>
<evidence type="ECO:0000259" key="3">
    <source>
        <dbReference type="Pfam" id="PF13205"/>
    </source>
</evidence>
<evidence type="ECO:0000256" key="1">
    <source>
        <dbReference type="ARBA" id="ARBA00022729"/>
    </source>
</evidence>
<name>A0ABW4LPG6_9BACI</name>
<dbReference type="EMBL" id="JBHUEM010000014">
    <property type="protein sequence ID" value="MFD1736953.1"/>
    <property type="molecule type" value="Genomic_DNA"/>
</dbReference>
<dbReference type="Proteomes" id="UP001597214">
    <property type="component" value="Unassembled WGS sequence"/>
</dbReference>
<evidence type="ECO:0000313" key="5">
    <source>
        <dbReference type="Proteomes" id="UP001597214"/>
    </source>
</evidence>
<evidence type="ECO:0000256" key="2">
    <source>
        <dbReference type="SAM" id="SignalP"/>
    </source>
</evidence>
<dbReference type="Pfam" id="PF13205">
    <property type="entry name" value="Big_5"/>
    <property type="match status" value="1"/>
</dbReference>
<comment type="caution">
    <text evidence="4">The sequence shown here is derived from an EMBL/GenBank/DDBJ whole genome shotgun (WGS) entry which is preliminary data.</text>
</comment>
<keyword evidence="5" id="KW-1185">Reference proteome</keyword>
<proteinExistence type="predicted"/>
<gene>
    <name evidence="4" type="ORF">ACFSCX_10300</name>
</gene>
<dbReference type="RefSeq" id="WP_377928144.1">
    <property type="nucleotide sequence ID" value="NZ_JBHUEM010000014.1"/>
</dbReference>
<sequence length="328" mass="37731">MFKRGLHIALSITLLFVSLFSLMSTNEVIAATNPKLEELNPARNAKHVPVVTDITFRFNEKVKRQPHAEKFKFYKKHTNGAYYSEPIKEIKFSEDVVTVIPENRLEFNREYKIEVGTYAIELENGYYPSAITNIFETNFMEFYELMVLDEAKLQGLLQDYTPREIVISAPKRYIENVEVVHKNKGKVANDASQAVTESLTNIDVKIFENEKVSQVKVEIIQNGKVIRSTVAEKASKASDKQEIYTKGFGNLPVNFDVRITVYDSTFRSIDQKVAKLISADAMFSNVNEKYQYKTANKSFTLYDLLKKPEDFNTLLLENDMKKLMVQVK</sequence>
<reference evidence="5" key="1">
    <citation type="journal article" date="2019" name="Int. J. Syst. Evol. Microbiol.">
        <title>The Global Catalogue of Microorganisms (GCM) 10K type strain sequencing project: providing services to taxonomists for standard genome sequencing and annotation.</title>
        <authorList>
            <consortium name="The Broad Institute Genomics Platform"/>
            <consortium name="The Broad Institute Genome Sequencing Center for Infectious Disease"/>
            <person name="Wu L."/>
            <person name="Ma J."/>
        </authorList>
    </citation>
    <scope>NUCLEOTIDE SEQUENCE [LARGE SCALE GENOMIC DNA]</scope>
    <source>
        <strain evidence="5">CCUG 49339</strain>
    </source>
</reference>
<feature type="signal peptide" evidence="2">
    <location>
        <begin position="1"/>
        <end position="30"/>
    </location>
</feature>